<keyword evidence="6" id="KW-1185">Reference proteome</keyword>
<reference evidence="5 6" key="1">
    <citation type="submission" date="2016-10" db="EMBL/GenBank/DDBJ databases">
        <authorList>
            <person name="de Groot N.N."/>
        </authorList>
    </citation>
    <scope>NUCLEOTIDE SEQUENCE [LARGE SCALE GENOMIC DNA]</scope>
    <source>
        <strain evidence="5 6">CGMCC 1.5070</strain>
    </source>
</reference>
<evidence type="ECO:0000313" key="6">
    <source>
        <dbReference type="Proteomes" id="UP000199158"/>
    </source>
</evidence>
<gene>
    <name evidence="5" type="ORF">SAMN05216180_0544</name>
</gene>
<dbReference type="Pfam" id="PF00381">
    <property type="entry name" value="PTS-HPr"/>
    <property type="match status" value="1"/>
</dbReference>
<proteinExistence type="predicted"/>
<dbReference type="NCBIfam" id="TIGR01003">
    <property type="entry name" value="PTS_HPr_family"/>
    <property type="match status" value="1"/>
</dbReference>
<dbReference type="STRING" id="474960.SAMN05216180_0544"/>
<evidence type="ECO:0000256" key="2">
    <source>
        <dbReference type="ARBA" id="ARBA00022490"/>
    </source>
</evidence>
<sequence length="85" mass="9334">MKQFEYTVVDELGLHARPAGLLVKKAMAWNSKITIKKEDKTADAKRLFAVMSLAVKKGETIAFVVDGEDESDAAQDLQAFCSSNL</sequence>
<dbReference type="PROSITE" id="PS51350">
    <property type="entry name" value="PTS_HPR_DOM"/>
    <property type="match status" value="1"/>
</dbReference>
<organism evidence="5 6">
    <name type="scientific">Hydrogenoanaerobacterium saccharovorans</name>
    <dbReference type="NCBI Taxonomy" id="474960"/>
    <lineage>
        <taxon>Bacteria</taxon>
        <taxon>Bacillati</taxon>
        <taxon>Bacillota</taxon>
        <taxon>Clostridia</taxon>
        <taxon>Eubacteriales</taxon>
        <taxon>Oscillospiraceae</taxon>
        <taxon>Hydrogenoanaerobacterium</taxon>
    </lineage>
</organism>
<keyword evidence="2" id="KW-0963">Cytoplasm</keyword>
<dbReference type="AlphaFoldDB" id="A0A1H7ZAV0"/>
<dbReference type="Gene3D" id="3.30.1340.10">
    <property type="entry name" value="HPr-like"/>
    <property type="match status" value="1"/>
</dbReference>
<evidence type="ECO:0000256" key="3">
    <source>
        <dbReference type="ARBA" id="ARBA00022683"/>
    </source>
</evidence>
<dbReference type="InterPro" id="IPR050399">
    <property type="entry name" value="HPr"/>
</dbReference>
<keyword evidence="3" id="KW-0598">Phosphotransferase system</keyword>
<dbReference type="SUPFAM" id="SSF55594">
    <property type="entry name" value="HPr-like"/>
    <property type="match status" value="1"/>
</dbReference>
<evidence type="ECO:0000256" key="1">
    <source>
        <dbReference type="ARBA" id="ARBA00004496"/>
    </source>
</evidence>
<dbReference type="GO" id="GO:0009401">
    <property type="term" value="P:phosphoenolpyruvate-dependent sugar phosphotransferase system"/>
    <property type="evidence" value="ECO:0007669"/>
    <property type="project" value="UniProtKB-KW"/>
</dbReference>
<evidence type="ECO:0000313" key="5">
    <source>
        <dbReference type="EMBL" id="SEM55393.1"/>
    </source>
</evidence>
<dbReference type="PRINTS" id="PR00107">
    <property type="entry name" value="PHOSPHOCPHPR"/>
</dbReference>
<dbReference type="Proteomes" id="UP000199158">
    <property type="component" value="Unassembled WGS sequence"/>
</dbReference>
<feature type="domain" description="HPr" evidence="4">
    <location>
        <begin position="1"/>
        <end position="85"/>
    </location>
</feature>
<accession>A0A1H7ZAV0</accession>
<dbReference type="OrthoDB" id="9809047at2"/>
<dbReference type="GO" id="GO:0005737">
    <property type="term" value="C:cytoplasm"/>
    <property type="evidence" value="ECO:0007669"/>
    <property type="project" value="UniProtKB-SubCell"/>
</dbReference>
<dbReference type="InterPro" id="IPR035895">
    <property type="entry name" value="HPr-like_sf"/>
</dbReference>
<protein>
    <submittedName>
        <fullName evidence="5">Phosphocarrier protein</fullName>
    </submittedName>
</protein>
<dbReference type="CDD" id="cd00367">
    <property type="entry name" value="PTS-HPr_like"/>
    <property type="match status" value="1"/>
</dbReference>
<evidence type="ECO:0000259" key="4">
    <source>
        <dbReference type="PROSITE" id="PS51350"/>
    </source>
</evidence>
<dbReference type="PANTHER" id="PTHR33705">
    <property type="entry name" value="PHOSPHOCARRIER PROTEIN HPR"/>
    <property type="match status" value="1"/>
</dbReference>
<comment type="subcellular location">
    <subcellularLocation>
        <location evidence="1">Cytoplasm</location>
    </subcellularLocation>
</comment>
<dbReference type="RefSeq" id="WP_092751382.1">
    <property type="nucleotide sequence ID" value="NZ_FOCG01000001.1"/>
</dbReference>
<dbReference type="EMBL" id="FOCG01000001">
    <property type="protein sequence ID" value="SEM55393.1"/>
    <property type="molecule type" value="Genomic_DNA"/>
</dbReference>
<name>A0A1H7ZAV0_9FIRM</name>
<dbReference type="InterPro" id="IPR000032">
    <property type="entry name" value="HPr-like"/>
</dbReference>
<dbReference type="PANTHER" id="PTHR33705:SF2">
    <property type="entry name" value="PHOSPHOCARRIER PROTEIN NPR"/>
    <property type="match status" value="1"/>
</dbReference>